<feature type="transmembrane region" description="Helical" evidence="2">
    <location>
        <begin position="6"/>
        <end position="23"/>
    </location>
</feature>
<dbReference type="OrthoDB" id="6619641at2759"/>
<feature type="region of interest" description="Disordered" evidence="1">
    <location>
        <begin position="162"/>
        <end position="186"/>
    </location>
</feature>
<keyword evidence="4" id="KW-1185">Reference proteome</keyword>
<sequence length="249" mass="28689">MISRDYVIIYGMLYGPCIMFAVRRSRISFLRTRDCTVRILDSPARSELGDFPKGIFVQVVLYYTFERVTHAMGKVRRYKKKLAKTAAGPSGTAKNAEHQEKLEKTYYLDLAEDIMNLKGRGDKMSVSTVVKNLKYQSGEESFTLKKEHKRNLRHAFLIKKLEKNQKRSNKKKEKKKSDKDDGGVADTTSCLDESKLKVMSRPAGNTNNVVTQRVRPKKYIKGFQRKQNAILAKNLVLYSKKIKLHLIDF</sequence>
<dbReference type="EMBL" id="CABPRJ010002370">
    <property type="protein sequence ID" value="VVC43568.1"/>
    <property type="molecule type" value="Genomic_DNA"/>
</dbReference>
<reference evidence="3 4" key="1">
    <citation type="submission" date="2019-08" db="EMBL/GenBank/DDBJ databases">
        <authorList>
            <person name="Alioto T."/>
            <person name="Alioto T."/>
            <person name="Gomez Garrido J."/>
        </authorList>
    </citation>
    <scope>NUCLEOTIDE SEQUENCE [LARGE SCALE GENOMIC DNA]</scope>
</reference>
<proteinExistence type="predicted"/>
<evidence type="ECO:0000313" key="3">
    <source>
        <dbReference type="EMBL" id="VVC43568.1"/>
    </source>
</evidence>
<evidence type="ECO:0000256" key="2">
    <source>
        <dbReference type="SAM" id="Phobius"/>
    </source>
</evidence>
<evidence type="ECO:0000313" key="4">
    <source>
        <dbReference type="Proteomes" id="UP000325440"/>
    </source>
</evidence>
<keyword evidence="2" id="KW-0812">Transmembrane</keyword>
<dbReference type="AlphaFoldDB" id="A0A5E4NMF2"/>
<accession>A0A5E4NMF2</accession>
<dbReference type="Proteomes" id="UP000325440">
    <property type="component" value="Unassembled WGS sequence"/>
</dbReference>
<organism evidence="3 4">
    <name type="scientific">Cinara cedri</name>
    <dbReference type="NCBI Taxonomy" id="506608"/>
    <lineage>
        <taxon>Eukaryota</taxon>
        <taxon>Metazoa</taxon>
        <taxon>Ecdysozoa</taxon>
        <taxon>Arthropoda</taxon>
        <taxon>Hexapoda</taxon>
        <taxon>Insecta</taxon>
        <taxon>Pterygota</taxon>
        <taxon>Neoptera</taxon>
        <taxon>Paraneoptera</taxon>
        <taxon>Hemiptera</taxon>
        <taxon>Sternorrhyncha</taxon>
        <taxon>Aphidomorpha</taxon>
        <taxon>Aphidoidea</taxon>
        <taxon>Aphididae</taxon>
        <taxon>Lachninae</taxon>
        <taxon>Cinara</taxon>
    </lineage>
</organism>
<evidence type="ECO:0000256" key="1">
    <source>
        <dbReference type="SAM" id="MobiDB-lite"/>
    </source>
</evidence>
<keyword evidence="2" id="KW-1133">Transmembrane helix</keyword>
<gene>
    <name evidence="3" type="ORF">CINCED_3A000304</name>
</gene>
<protein>
    <submittedName>
        <fullName evidence="3">Uncharacterized protein</fullName>
    </submittedName>
</protein>
<name>A0A5E4NMF2_9HEMI</name>
<keyword evidence="2" id="KW-0472">Membrane</keyword>